<dbReference type="PANTHER" id="PTHR28038">
    <property type="entry name" value="ADL329WP"/>
    <property type="match status" value="1"/>
</dbReference>
<protein>
    <submittedName>
        <fullName evidence="1">Uncharacterized protein</fullName>
    </submittedName>
</protein>
<evidence type="ECO:0000313" key="2">
    <source>
        <dbReference type="Proteomes" id="UP000714618"/>
    </source>
</evidence>
<dbReference type="PANTHER" id="PTHR28038:SF1">
    <property type="entry name" value="ADL329WP"/>
    <property type="match status" value="1"/>
</dbReference>
<dbReference type="EMBL" id="CAIJEO010000010">
    <property type="protein sequence ID" value="CAD0099705.1"/>
    <property type="molecule type" value="Genomic_DNA"/>
</dbReference>
<evidence type="ECO:0000313" key="1">
    <source>
        <dbReference type="EMBL" id="CAD0099705.1"/>
    </source>
</evidence>
<keyword evidence="2" id="KW-1185">Reference proteome</keyword>
<dbReference type="AlphaFoldDB" id="A0A9N8PMW2"/>
<dbReference type="OrthoDB" id="284718at2759"/>
<organism evidence="1 2">
    <name type="scientific">Aureobasidium mustum</name>
    <dbReference type="NCBI Taxonomy" id="2773714"/>
    <lineage>
        <taxon>Eukaryota</taxon>
        <taxon>Fungi</taxon>
        <taxon>Dikarya</taxon>
        <taxon>Ascomycota</taxon>
        <taxon>Pezizomycotina</taxon>
        <taxon>Dothideomycetes</taxon>
        <taxon>Dothideomycetidae</taxon>
        <taxon>Dothideales</taxon>
        <taxon>Saccotheciaceae</taxon>
        <taxon>Aureobasidium</taxon>
    </lineage>
</organism>
<name>A0A9N8PMW2_9PEZI</name>
<proteinExistence type="predicted"/>
<comment type="caution">
    <text evidence="1">The sequence shown here is derived from an EMBL/GenBank/DDBJ whole genome shotgun (WGS) entry which is preliminary data.</text>
</comment>
<sequence>MVSKKDMRRGDLGVFGSTLPMAAIFTRNKMIGWVAVIFAVQNWLGETPESQKSGSTPGYMTVGMALAYLPLFMPPVVAPGAGSGTEAPAAAAVPTP</sequence>
<dbReference type="Proteomes" id="UP000714618">
    <property type="component" value="Unassembled WGS sequence"/>
</dbReference>
<gene>
    <name evidence="1" type="ORF">AWRI4233_LOCUS8530</name>
</gene>
<reference evidence="1" key="1">
    <citation type="submission" date="2020-06" db="EMBL/GenBank/DDBJ databases">
        <authorList>
            <person name="Onetto C."/>
        </authorList>
    </citation>
    <scope>NUCLEOTIDE SEQUENCE</scope>
</reference>
<accession>A0A9N8PMW2</accession>